<gene>
    <name evidence="1" type="ORF">E5676_scaffold506G00300</name>
</gene>
<accession>A0A5D3BDA1</accession>
<protein>
    <recommendedName>
        <fullName evidence="3">Retrotransposon gag domain-containing protein</fullName>
    </recommendedName>
</protein>
<reference evidence="1 2" key="1">
    <citation type="submission" date="2019-08" db="EMBL/GenBank/DDBJ databases">
        <title>Draft genome sequences of two oriental melons (Cucumis melo L. var makuwa).</title>
        <authorList>
            <person name="Kwon S.-Y."/>
        </authorList>
    </citation>
    <scope>NUCLEOTIDE SEQUENCE [LARGE SCALE GENOMIC DNA]</scope>
    <source>
        <strain evidence="2">cv. Chang Bougi</strain>
        <tissue evidence="1">Leaf</tissue>
    </source>
</reference>
<evidence type="ECO:0008006" key="3">
    <source>
        <dbReference type="Google" id="ProtNLM"/>
    </source>
</evidence>
<proteinExistence type="predicted"/>
<evidence type="ECO:0000313" key="2">
    <source>
        <dbReference type="Proteomes" id="UP000321947"/>
    </source>
</evidence>
<comment type="caution">
    <text evidence="1">The sequence shown here is derived from an EMBL/GenBank/DDBJ whole genome shotgun (WGS) entry which is preliminary data.</text>
</comment>
<dbReference type="Proteomes" id="UP000321947">
    <property type="component" value="Unassembled WGS sequence"/>
</dbReference>
<dbReference type="AlphaFoldDB" id="A0A5D3BDA1"/>
<organism evidence="1 2">
    <name type="scientific">Cucumis melo var. makuwa</name>
    <name type="common">Oriental melon</name>
    <dbReference type="NCBI Taxonomy" id="1194695"/>
    <lineage>
        <taxon>Eukaryota</taxon>
        <taxon>Viridiplantae</taxon>
        <taxon>Streptophyta</taxon>
        <taxon>Embryophyta</taxon>
        <taxon>Tracheophyta</taxon>
        <taxon>Spermatophyta</taxon>
        <taxon>Magnoliopsida</taxon>
        <taxon>eudicotyledons</taxon>
        <taxon>Gunneridae</taxon>
        <taxon>Pentapetalae</taxon>
        <taxon>rosids</taxon>
        <taxon>fabids</taxon>
        <taxon>Cucurbitales</taxon>
        <taxon>Cucurbitaceae</taxon>
        <taxon>Benincaseae</taxon>
        <taxon>Cucumis</taxon>
    </lineage>
</organism>
<sequence length="230" mass="26610">MKMKSSLTLVEISGLTQDTGGSDPRSRWINTSENKSKAWRSLKIVLEMDCWTFKEKGENKVSKVQSKNFEMKQVKEVTPLTRSLECHLSKSRYTMPRKERGQAKSQTIIEPTIDTEAHSVNQDVRREKEEPLLERVVQTLRVEDWRILYAVRVEGVDFVTWEGFRKGFQEKFYPCLFEDVKRKEFLNTKQGDMTIAESEDNDSSTSDGKHKLIEFLKDGGGSYSCSEYVS</sequence>
<evidence type="ECO:0000313" key="1">
    <source>
        <dbReference type="EMBL" id="TYJ96984.1"/>
    </source>
</evidence>
<dbReference type="EMBL" id="SSTD01019069">
    <property type="protein sequence ID" value="TYJ96984.1"/>
    <property type="molecule type" value="Genomic_DNA"/>
</dbReference>
<name>A0A5D3BDA1_CUCMM</name>